<reference evidence="1 2" key="1">
    <citation type="journal article" date="2019" name="Commun. Biol.">
        <title>The bagworm genome reveals a unique fibroin gene that provides high tensile strength.</title>
        <authorList>
            <person name="Kono N."/>
            <person name="Nakamura H."/>
            <person name="Ohtoshi R."/>
            <person name="Tomita M."/>
            <person name="Numata K."/>
            <person name="Arakawa K."/>
        </authorList>
    </citation>
    <scope>NUCLEOTIDE SEQUENCE [LARGE SCALE GENOMIC DNA]</scope>
</reference>
<dbReference type="AlphaFoldDB" id="A0A4C1W9U4"/>
<keyword evidence="2" id="KW-1185">Reference proteome</keyword>
<name>A0A4C1W9U4_EUMVA</name>
<proteinExistence type="predicted"/>
<accession>A0A4C1W9U4</accession>
<comment type="caution">
    <text evidence="1">The sequence shown here is derived from an EMBL/GenBank/DDBJ whole genome shotgun (WGS) entry which is preliminary data.</text>
</comment>
<evidence type="ECO:0000313" key="1">
    <source>
        <dbReference type="EMBL" id="GBP47282.1"/>
    </source>
</evidence>
<sequence length="117" mass="12997">MSWLPAVGWRTSRGLLSQCSGQRGFDRSHSTLPGATHVRSAGSMNFHVMVRTSASFFISCNSFVCSSALYLRRRNSCCCPIHHLEFLSSDESTQLASYKRFGRQITSAETAFSADFC</sequence>
<dbReference type="EMBL" id="BGZK01000499">
    <property type="protein sequence ID" value="GBP47282.1"/>
    <property type="molecule type" value="Genomic_DNA"/>
</dbReference>
<gene>
    <name evidence="1" type="ORF">EVAR_38046_1</name>
</gene>
<organism evidence="1 2">
    <name type="scientific">Eumeta variegata</name>
    <name type="common">Bagworm moth</name>
    <name type="synonym">Eumeta japonica</name>
    <dbReference type="NCBI Taxonomy" id="151549"/>
    <lineage>
        <taxon>Eukaryota</taxon>
        <taxon>Metazoa</taxon>
        <taxon>Ecdysozoa</taxon>
        <taxon>Arthropoda</taxon>
        <taxon>Hexapoda</taxon>
        <taxon>Insecta</taxon>
        <taxon>Pterygota</taxon>
        <taxon>Neoptera</taxon>
        <taxon>Endopterygota</taxon>
        <taxon>Lepidoptera</taxon>
        <taxon>Glossata</taxon>
        <taxon>Ditrysia</taxon>
        <taxon>Tineoidea</taxon>
        <taxon>Psychidae</taxon>
        <taxon>Oiketicinae</taxon>
        <taxon>Eumeta</taxon>
    </lineage>
</organism>
<dbReference type="Proteomes" id="UP000299102">
    <property type="component" value="Unassembled WGS sequence"/>
</dbReference>
<protein>
    <submittedName>
        <fullName evidence="1">Uncharacterized protein</fullName>
    </submittedName>
</protein>
<evidence type="ECO:0000313" key="2">
    <source>
        <dbReference type="Proteomes" id="UP000299102"/>
    </source>
</evidence>